<dbReference type="PANTHER" id="PTHR43667">
    <property type="entry name" value="CYCLOPROPANE-FATTY-ACYL-PHOSPHOLIPID SYNTHASE"/>
    <property type="match status" value="1"/>
</dbReference>
<accession>A0ABT3ZHG3</accession>
<organism evidence="6 7">
    <name type="scientific">Robbsia betulipollinis</name>
    <dbReference type="NCBI Taxonomy" id="2981849"/>
    <lineage>
        <taxon>Bacteria</taxon>
        <taxon>Pseudomonadati</taxon>
        <taxon>Pseudomonadota</taxon>
        <taxon>Betaproteobacteria</taxon>
        <taxon>Burkholderiales</taxon>
        <taxon>Burkholderiaceae</taxon>
        <taxon>Robbsia</taxon>
    </lineage>
</organism>
<dbReference type="CDD" id="cd02440">
    <property type="entry name" value="AdoMet_MTases"/>
    <property type="match status" value="1"/>
</dbReference>
<dbReference type="PIRSF" id="PIRSF003085">
    <property type="entry name" value="CMAS"/>
    <property type="match status" value="1"/>
</dbReference>
<keyword evidence="5" id="KW-0443">Lipid metabolism</keyword>
<dbReference type="EMBL" id="JAPMXC010000001">
    <property type="protein sequence ID" value="MCY0385959.1"/>
    <property type="molecule type" value="Genomic_DNA"/>
</dbReference>
<keyword evidence="2" id="KW-0489">Methyltransferase</keyword>
<evidence type="ECO:0000256" key="3">
    <source>
        <dbReference type="ARBA" id="ARBA00022679"/>
    </source>
</evidence>
<evidence type="ECO:0000256" key="1">
    <source>
        <dbReference type="ARBA" id="ARBA00010815"/>
    </source>
</evidence>
<protein>
    <submittedName>
        <fullName evidence="6">Cyclopropane-fatty-acyl-phospholipid synthase</fullName>
    </submittedName>
</protein>
<comment type="caution">
    <text evidence="6">The sequence shown here is derived from an EMBL/GenBank/DDBJ whole genome shotgun (WGS) entry which is preliminary data.</text>
</comment>
<dbReference type="Pfam" id="PF02353">
    <property type="entry name" value="CMAS"/>
    <property type="match status" value="1"/>
</dbReference>
<keyword evidence="7" id="KW-1185">Reference proteome</keyword>
<dbReference type="Gene3D" id="3.40.50.150">
    <property type="entry name" value="Vaccinia Virus protein VP39"/>
    <property type="match status" value="1"/>
</dbReference>
<dbReference type="Proteomes" id="UP001082899">
    <property type="component" value="Unassembled WGS sequence"/>
</dbReference>
<keyword evidence="4" id="KW-0949">S-adenosyl-L-methionine</keyword>
<reference evidence="6" key="1">
    <citation type="submission" date="2022-11" db="EMBL/GenBank/DDBJ databases">
        <title>Robbsia betulipollinis sp. nov., isolated from pollen of birch (Betula pendula).</title>
        <authorList>
            <person name="Shi H."/>
            <person name="Ambika Manirajan B."/>
            <person name="Ratering S."/>
            <person name="Geissler-Plaum R."/>
            <person name="Schnell S."/>
        </authorList>
    </citation>
    <scope>NUCLEOTIDE SEQUENCE</scope>
    <source>
        <strain evidence="6">Bb-Pol-6</strain>
    </source>
</reference>
<dbReference type="InterPro" id="IPR029063">
    <property type="entry name" value="SAM-dependent_MTases_sf"/>
</dbReference>
<evidence type="ECO:0000256" key="2">
    <source>
        <dbReference type="ARBA" id="ARBA00022603"/>
    </source>
</evidence>
<dbReference type="RefSeq" id="WP_267845128.1">
    <property type="nucleotide sequence ID" value="NZ_JAPMXC010000001.1"/>
</dbReference>
<proteinExistence type="inferred from homology"/>
<comment type="similarity">
    <text evidence="1">Belongs to the CFA/CMAS family.</text>
</comment>
<sequence>MYWFRSKPTAPGAIEIRGDMARSGIERVCLLLLRKLLARWTVGRLTIVTPSGATLVRTSDDARPHPAAASHATLTIHRWRMLPRLLRHGDIGFAESYLAGDWSSPDVAALIALAAHNRDALDATMAGSLARRIGDRIGHWRRANTRAGSRRNIVAHYDLGNAFYERWLDAGMVYSSALYRHATDTLEEAQACKLDAIVAQLDLRGGERVLEIGCGWGALALRLAEAGCDVVAITLSPAQQALAAQRVADAGRQAQVDIRLQDYRDIEGSFDRIVSIEMFEAVGEAYWTTYFTQLAARLAPGGRALLQVITIAESRFAAYRRDVDFIQRYVFPGGMLPPPSRLRSLACEAGLGVESEQHFGASYARTLAEWHRRFLKEWPVLTAQGFDDRFKRLWEYYLKYCEGGFAAGAIDVGFYRFRAPGASGGNGQAAPTA</sequence>
<gene>
    <name evidence="6" type="ORF">OVY01_01610</name>
</gene>
<dbReference type="InterPro" id="IPR050723">
    <property type="entry name" value="CFA/CMAS"/>
</dbReference>
<evidence type="ECO:0000313" key="6">
    <source>
        <dbReference type="EMBL" id="MCY0385959.1"/>
    </source>
</evidence>
<keyword evidence="3" id="KW-0808">Transferase</keyword>
<dbReference type="PANTHER" id="PTHR43667:SF2">
    <property type="entry name" value="FATTY ACID C-METHYL TRANSFERASE"/>
    <property type="match status" value="1"/>
</dbReference>
<evidence type="ECO:0000313" key="7">
    <source>
        <dbReference type="Proteomes" id="UP001082899"/>
    </source>
</evidence>
<dbReference type="SUPFAM" id="SSF53335">
    <property type="entry name" value="S-adenosyl-L-methionine-dependent methyltransferases"/>
    <property type="match status" value="1"/>
</dbReference>
<name>A0ABT3ZHG3_9BURK</name>
<evidence type="ECO:0000256" key="5">
    <source>
        <dbReference type="ARBA" id="ARBA00023098"/>
    </source>
</evidence>
<dbReference type="InterPro" id="IPR003333">
    <property type="entry name" value="CMAS"/>
</dbReference>
<evidence type="ECO:0000256" key="4">
    <source>
        <dbReference type="ARBA" id="ARBA00022691"/>
    </source>
</evidence>